<dbReference type="AlphaFoldDB" id="A0A1I1PWG1"/>
<keyword evidence="1" id="KW-0472">Membrane</keyword>
<feature type="transmembrane region" description="Helical" evidence="1">
    <location>
        <begin position="61"/>
        <end position="81"/>
    </location>
</feature>
<proteinExistence type="predicted"/>
<keyword evidence="1" id="KW-1133">Transmembrane helix</keyword>
<feature type="transmembrane region" description="Helical" evidence="1">
    <location>
        <begin position="36"/>
        <end position="56"/>
    </location>
</feature>
<gene>
    <name evidence="2" type="ORF">SAMN05421842_12140</name>
</gene>
<feature type="transmembrane region" description="Helical" evidence="1">
    <location>
        <begin position="12"/>
        <end position="30"/>
    </location>
</feature>
<dbReference type="InterPro" id="IPR014509">
    <property type="entry name" value="YjdF-like"/>
</dbReference>
<dbReference type="Proteomes" id="UP000199263">
    <property type="component" value="Unassembled WGS sequence"/>
</dbReference>
<organism evidence="2 3">
    <name type="scientific">Clostridium uliginosum</name>
    <dbReference type="NCBI Taxonomy" id="119641"/>
    <lineage>
        <taxon>Bacteria</taxon>
        <taxon>Bacillati</taxon>
        <taxon>Bacillota</taxon>
        <taxon>Clostridia</taxon>
        <taxon>Eubacteriales</taxon>
        <taxon>Clostridiaceae</taxon>
        <taxon>Clostridium</taxon>
    </lineage>
</organism>
<dbReference type="Pfam" id="PF09997">
    <property type="entry name" value="DUF2238"/>
    <property type="match status" value="1"/>
</dbReference>
<protein>
    <submittedName>
        <fullName evidence="2">Uncharacterized protein</fullName>
    </submittedName>
</protein>
<dbReference type="RefSeq" id="WP_341465529.1">
    <property type="nucleotide sequence ID" value="NZ_FOMG01000021.1"/>
</dbReference>
<dbReference type="STRING" id="119641.SAMN05421842_12140"/>
<keyword evidence="1" id="KW-0812">Transmembrane</keyword>
<evidence type="ECO:0000313" key="3">
    <source>
        <dbReference type="Proteomes" id="UP000199263"/>
    </source>
</evidence>
<keyword evidence="3" id="KW-1185">Reference proteome</keyword>
<evidence type="ECO:0000313" key="2">
    <source>
        <dbReference type="EMBL" id="SFD14251.1"/>
    </source>
</evidence>
<dbReference type="EMBL" id="FOMG01000021">
    <property type="protein sequence ID" value="SFD14251.1"/>
    <property type="molecule type" value="Genomic_DNA"/>
</dbReference>
<reference evidence="2 3" key="1">
    <citation type="submission" date="2016-10" db="EMBL/GenBank/DDBJ databases">
        <authorList>
            <person name="de Groot N.N."/>
        </authorList>
    </citation>
    <scope>NUCLEOTIDE SEQUENCE [LARGE SCALE GENOMIC DNA]</scope>
    <source>
        <strain evidence="2 3">DSM 12992</strain>
    </source>
</reference>
<accession>A0A1I1PWG1</accession>
<feature type="transmembrane region" description="Helical" evidence="1">
    <location>
        <begin position="93"/>
        <end position="114"/>
    </location>
</feature>
<sequence length="127" mass="14531">MNNKNSKIDIGITVLFEIILITNAILSITSRQWKNLALSLLAIVCIILPFIITHIANIKNLVLPSSFNLISLLFIFLTLYFGEIKNFYSIFWWWDLLLHAIFGSYAVLIALHLIQGIIAKEKKVTKQ</sequence>
<evidence type="ECO:0000256" key="1">
    <source>
        <dbReference type="SAM" id="Phobius"/>
    </source>
</evidence>
<name>A0A1I1PWG1_9CLOT</name>